<dbReference type="AlphaFoldDB" id="A0AAW1WIW4"/>
<dbReference type="PANTHER" id="PTHR34808">
    <property type="entry name" value="EXPRESSED PROTEIN"/>
    <property type="match status" value="1"/>
</dbReference>
<dbReference type="Proteomes" id="UP001457282">
    <property type="component" value="Unassembled WGS sequence"/>
</dbReference>
<keyword evidence="2" id="KW-1185">Reference proteome</keyword>
<evidence type="ECO:0000313" key="2">
    <source>
        <dbReference type="Proteomes" id="UP001457282"/>
    </source>
</evidence>
<accession>A0AAW1WIW4</accession>
<gene>
    <name evidence="1" type="ORF">M0R45_031863</name>
</gene>
<evidence type="ECO:0000313" key="1">
    <source>
        <dbReference type="EMBL" id="KAK9923444.1"/>
    </source>
</evidence>
<dbReference type="PANTHER" id="PTHR34808:SF5">
    <property type="entry name" value="SMP DOMAIN-CONTAINING PROTEIN"/>
    <property type="match status" value="1"/>
</dbReference>
<organism evidence="1 2">
    <name type="scientific">Rubus argutus</name>
    <name type="common">Southern blackberry</name>
    <dbReference type="NCBI Taxonomy" id="59490"/>
    <lineage>
        <taxon>Eukaryota</taxon>
        <taxon>Viridiplantae</taxon>
        <taxon>Streptophyta</taxon>
        <taxon>Embryophyta</taxon>
        <taxon>Tracheophyta</taxon>
        <taxon>Spermatophyta</taxon>
        <taxon>Magnoliopsida</taxon>
        <taxon>eudicotyledons</taxon>
        <taxon>Gunneridae</taxon>
        <taxon>Pentapetalae</taxon>
        <taxon>rosids</taxon>
        <taxon>fabids</taxon>
        <taxon>Rosales</taxon>
        <taxon>Rosaceae</taxon>
        <taxon>Rosoideae</taxon>
        <taxon>Rosoideae incertae sedis</taxon>
        <taxon>Rubus</taxon>
    </lineage>
</organism>
<sequence>MAKVCCSIEMEPRTLSSGQLNHARERAADVVQKMESNEASASFIEGLRPMKEMEEEGDHLQVENKLILELKDEEARLVDERPLCQCVCANADMQTPDQGKLKEPLSAPF</sequence>
<protein>
    <submittedName>
        <fullName evidence="1">Uncharacterized protein</fullName>
    </submittedName>
</protein>
<comment type="caution">
    <text evidence="1">The sequence shown here is derived from an EMBL/GenBank/DDBJ whole genome shotgun (WGS) entry which is preliminary data.</text>
</comment>
<proteinExistence type="predicted"/>
<dbReference type="EMBL" id="JBEDUW010000006">
    <property type="protein sequence ID" value="KAK9923444.1"/>
    <property type="molecule type" value="Genomic_DNA"/>
</dbReference>
<name>A0AAW1WIW4_RUBAR</name>
<reference evidence="1 2" key="1">
    <citation type="journal article" date="2023" name="G3 (Bethesda)">
        <title>A chromosome-length genome assembly and annotation of blackberry (Rubus argutus, cv. 'Hillquist').</title>
        <authorList>
            <person name="Bruna T."/>
            <person name="Aryal R."/>
            <person name="Dudchenko O."/>
            <person name="Sargent D.J."/>
            <person name="Mead D."/>
            <person name="Buti M."/>
            <person name="Cavallini A."/>
            <person name="Hytonen T."/>
            <person name="Andres J."/>
            <person name="Pham M."/>
            <person name="Weisz D."/>
            <person name="Mascagni F."/>
            <person name="Usai G."/>
            <person name="Natali L."/>
            <person name="Bassil N."/>
            <person name="Fernandez G.E."/>
            <person name="Lomsadze A."/>
            <person name="Armour M."/>
            <person name="Olukolu B."/>
            <person name="Poorten T."/>
            <person name="Britton C."/>
            <person name="Davik J."/>
            <person name="Ashrafi H."/>
            <person name="Aiden E.L."/>
            <person name="Borodovsky M."/>
            <person name="Worthington M."/>
        </authorList>
    </citation>
    <scope>NUCLEOTIDE SEQUENCE [LARGE SCALE GENOMIC DNA]</scope>
    <source>
        <strain evidence="1">PI 553951</strain>
    </source>
</reference>